<reference evidence="2 3" key="1">
    <citation type="submission" date="2019-08" db="EMBL/GenBank/DDBJ databases">
        <title>Genome of Psychroserpens burtonensis ACAM 167.</title>
        <authorList>
            <person name="Bowman J.P."/>
        </authorList>
    </citation>
    <scope>NUCLEOTIDE SEQUENCE [LARGE SCALE GENOMIC DNA]</scope>
    <source>
        <strain evidence="2 3">ACAM 167</strain>
    </source>
</reference>
<organism evidence="2 3">
    <name type="scientific">Psychroserpens burtonensis</name>
    <dbReference type="NCBI Taxonomy" id="49278"/>
    <lineage>
        <taxon>Bacteria</taxon>
        <taxon>Pseudomonadati</taxon>
        <taxon>Bacteroidota</taxon>
        <taxon>Flavobacteriia</taxon>
        <taxon>Flavobacteriales</taxon>
        <taxon>Flavobacteriaceae</taxon>
        <taxon>Psychroserpens</taxon>
    </lineage>
</organism>
<dbReference type="Proteomes" id="UP000321938">
    <property type="component" value="Unassembled WGS sequence"/>
</dbReference>
<dbReference type="RefSeq" id="WP_147231287.1">
    <property type="nucleotide sequence ID" value="NZ_VOSB01000006.1"/>
</dbReference>
<dbReference type="AlphaFoldDB" id="A0A5C7BAH0"/>
<dbReference type="STRING" id="1123037.GCA_000425305_02720"/>
<protein>
    <submittedName>
        <fullName evidence="2">Uncharacterized protein</fullName>
    </submittedName>
</protein>
<comment type="caution">
    <text evidence="2">The sequence shown here is derived from an EMBL/GenBank/DDBJ whole genome shotgun (WGS) entry which is preliminary data.</text>
</comment>
<accession>A0A5C7BAH0</accession>
<dbReference type="OrthoDB" id="1135059at2"/>
<gene>
    <name evidence="2" type="ORF">ES692_05115</name>
</gene>
<evidence type="ECO:0000313" key="3">
    <source>
        <dbReference type="Proteomes" id="UP000321938"/>
    </source>
</evidence>
<name>A0A5C7BAH0_9FLAO</name>
<evidence type="ECO:0000256" key="1">
    <source>
        <dbReference type="SAM" id="MobiDB-lite"/>
    </source>
</evidence>
<sequence>MGISSMNATVGNNRSLLNNGKRVPFTKMNRGSRKELSYKPYVMPMVSPHILRRIRIKIRRENRRYLIKQINIGG</sequence>
<evidence type="ECO:0000313" key="2">
    <source>
        <dbReference type="EMBL" id="TXE18834.1"/>
    </source>
</evidence>
<proteinExistence type="predicted"/>
<keyword evidence="3" id="KW-1185">Reference proteome</keyword>
<dbReference type="EMBL" id="VOSB01000006">
    <property type="protein sequence ID" value="TXE18834.1"/>
    <property type="molecule type" value="Genomic_DNA"/>
</dbReference>
<feature type="region of interest" description="Disordered" evidence="1">
    <location>
        <begin position="1"/>
        <end position="30"/>
    </location>
</feature>
<feature type="compositionally biased region" description="Polar residues" evidence="1">
    <location>
        <begin position="1"/>
        <end position="18"/>
    </location>
</feature>